<gene>
    <name evidence="2" type="primary">wckG</name>
</gene>
<dbReference type="CDD" id="cd04185">
    <property type="entry name" value="GT_2_like_b"/>
    <property type="match status" value="1"/>
</dbReference>
<dbReference type="SUPFAM" id="SSF53448">
    <property type="entry name" value="Nucleotide-diphospho-sugar transferases"/>
    <property type="match status" value="1"/>
</dbReference>
<dbReference type="PANTHER" id="PTHR43685:SF2">
    <property type="entry name" value="GLYCOSYLTRANSFERASE 2-LIKE DOMAIN-CONTAINING PROTEIN"/>
    <property type="match status" value="1"/>
</dbReference>
<proteinExistence type="predicted"/>
<accession>A0A0P0YQR6</accession>
<reference evidence="2" key="2">
    <citation type="journal article" date="2015" name="Sci. Rep.">
        <title>Genetic analysis of capsular polysaccharide synthesis gene clusters in 79 capsular types of Klebsiella spp.</title>
        <authorList>
            <person name="Pan Y.J."/>
            <person name="Lin T.L."/>
            <person name="Chen C.T."/>
            <person name="Chen Y.Y."/>
            <person name="Hsieh P.F."/>
            <person name="Hsu C.R."/>
            <person name="Wu M.C."/>
            <person name="Wang J.T."/>
        </authorList>
    </citation>
    <scope>NUCLEOTIDE SEQUENCE</scope>
    <source>
        <strain evidence="2">313</strain>
    </source>
</reference>
<reference evidence="2" key="1">
    <citation type="submission" date="2014-04" db="EMBL/GenBank/DDBJ databases">
        <authorList>
            <person name="Harrison E."/>
        </authorList>
    </citation>
    <scope>NUCLEOTIDE SEQUENCE</scope>
    <source>
        <strain evidence="2">313</strain>
    </source>
</reference>
<name>A0A0P0YQR6_9ENTR</name>
<dbReference type="AlphaFoldDB" id="A0A0P0YQR6"/>
<dbReference type="InterPro" id="IPR001173">
    <property type="entry name" value="Glyco_trans_2-like"/>
</dbReference>
<keyword evidence="2" id="KW-0808">Transferase</keyword>
<dbReference type="GO" id="GO:0016740">
    <property type="term" value="F:transferase activity"/>
    <property type="evidence" value="ECO:0007669"/>
    <property type="project" value="UniProtKB-KW"/>
</dbReference>
<dbReference type="InterPro" id="IPR029044">
    <property type="entry name" value="Nucleotide-diphossugar_trans"/>
</dbReference>
<evidence type="ECO:0000313" key="2">
    <source>
        <dbReference type="EMBL" id="BAT23303.1"/>
    </source>
</evidence>
<sequence length="309" mass="34962">MISEKIEVAAVLVTYNRVALLKRAIDSLLKQSVELKYIVIVNNNSTDGTRDYLDNNENDKIKFIHLNENTGGAGGFHVGINMACDLDISHVWIMDDDAIASETALESLIDANHFLMSKNIAPGFLCSYVLSDSGDCMNVPEISKKKGGAGYSNWPEFASEGIIGVDKATFVSVFLSTDVVKGLGLPIKEMFIWGDDSEYTWRISNKYHCYLVAKSIVYHKRVLAKSLSLVTEENPVRISWYKFLYRNSFYNIKKHGRKKDFIFYFSHIFNEIIKILLHAKNQKFKKVFTIISGVLGALFFNPKIKFPGE</sequence>
<dbReference type="Gene3D" id="3.90.550.10">
    <property type="entry name" value="Spore Coat Polysaccharide Biosynthesis Protein SpsA, Chain A"/>
    <property type="match status" value="1"/>
</dbReference>
<protein>
    <submittedName>
        <fullName evidence="2">Glycosyl transferase</fullName>
    </submittedName>
</protein>
<organism evidence="2">
    <name type="scientific">Klebsiella sp. 313</name>
    <dbReference type="NCBI Taxonomy" id="1497797"/>
    <lineage>
        <taxon>Bacteria</taxon>
        <taxon>Pseudomonadati</taxon>
        <taxon>Pseudomonadota</taxon>
        <taxon>Gammaproteobacteria</taxon>
        <taxon>Enterobacterales</taxon>
        <taxon>Enterobacteriaceae</taxon>
        <taxon>Klebsiella/Raoultella group</taxon>
        <taxon>Klebsiella</taxon>
    </lineage>
</organism>
<feature type="domain" description="Glycosyltransferase 2-like" evidence="1">
    <location>
        <begin position="11"/>
        <end position="110"/>
    </location>
</feature>
<dbReference type="EMBL" id="AB924554">
    <property type="protein sequence ID" value="BAT23303.1"/>
    <property type="molecule type" value="Genomic_DNA"/>
</dbReference>
<dbReference type="Pfam" id="PF00535">
    <property type="entry name" value="Glycos_transf_2"/>
    <property type="match status" value="1"/>
</dbReference>
<dbReference type="PANTHER" id="PTHR43685">
    <property type="entry name" value="GLYCOSYLTRANSFERASE"/>
    <property type="match status" value="1"/>
</dbReference>
<dbReference type="InterPro" id="IPR050834">
    <property type="entry name" value="Glycosyltransf_2"/>
</dbReference>
<evidence type="ECO:0000259" key="1">
    <source>
        <dbReference type="Pfam" id="PF00535"/>
    </source>
</evidence>